<comment type="caution">
    <text evidence="1">The sequence shown here is derived from an EMBL/GenBank/DDBJ whole genome shotgun (WGS) entry which is preliminary data.</text>
</comment>
<sequence length="63" mass="7167">MANFRVQAFARELAAEAIRELIPDDTQLADAELLWPENKAQVMQELQRLADTLLAESLRLESI</sequence>
<dbReference type="AlphaFoldDB" id="A0A4Q9QVP3"/>
<organism evidence="1 2">
    <name type="scientific">Phytopseudomonas dryadis</name>
    <dbReference type="NCBI Taxonomy" id="2487520"/>
    <lineage>
        <taxon>Bacteria</taxon>
        <taxon>Pseudomonadati</taxon>
        <taxon>Pseudomonadota</taxon>
        <taxon>Gammaproteobacteria</taxon>
        <taxon>Pseudomonadales</taxon>
        <taxon>Pseudomonadaceae</taxon>
        <taxon>Phytopseudomonas</taxon>
    </lineage>
</organism>
<dbReference type="EMBL" id="QJUL01000046">
    <property type="protein sequence ID" value="TBU86795.1"/>
    <property type="molecule type" value="Genomic_DNA"/>
</dbReference>
<evidence type="ECO:0000313" key="1">
    <source>
        <dbReference type="EMBL" id="TBU86795.1"/>
    </source>
</evidence>
<evidence type="ECO:0000313" key="2">
    <source>
        <dbReference type="Proteomes" id="UP000293172"/>
    </source>
</evidence>
<reference evidence="1 2" key="1">
    <citation type="submission" date="2018-06" db="EMBL/GenBank/DDBJ databases">
        <title>Three novel Pseudomonas species isolated from symptomatic oak.</title>
        <authorList>
            <person name="Bueno-Gonzalez V."/>
            <person name="Brady C."/>
        </authorList>
    </citation>
    <scope>NUCLEOTIDE SEQUENCE [LARGE SCALE GENOMIC DNA]</scope>
    <source>
        <strain evidence="1 2">P6B</strain>
    </source>
</reference>
<gene>
    <name evidence="1" type="ORF">DNK44_22100</name>
</gene>
<proteinExistence type="predicted"/>
<dbReference type="Proteomes" id="UP000293172">
    <property type="component" value="Unassembled WGS sequence"/>
</dbReference>
<dbReference type="RefSeq" id="WP_131199061.1">
    <property type="nucleotide sequence ID" value="NZ_QJUL01000046.1"/>
</dbReference>
<name>A0A4Q9QVP3_9GAMM</name>
<protein>
    <submittedName>
        <fullName evidence="1">Uncharacterized protein</fullName>
    </submittedName>
</protein>
<accession>A0A4Q9QVP3</accession>